<dbReference type="OrthoDB" id="9801102at2"/>
<evidence type="ECO:0000256" key="2">
    <source>
        <dbReference type="ARBA" id="ARBA00022649"/>
    </source>
</evidence>
<dbReference type="Pfam" id="PF06769">
    <property type="entry name" value="YoeB_toxin"/>
    <property type="match status" value="1"/>
</dbReference>
<dbReference type="KEGG" id="mgot:MgSA37_04494"/>
<dbReference type="EMBL" id="AP017313">
    <property type="protein sequence ID" value="BAU56297.1"/>
    <property type="molecule type" value="Genomic_DNA"/>
</dbReference>
<dbReference type="Proteomes" id="UP000218263">
    <property type="component" value="Chromosome"/>
</dbReference>
<dbReference type="GO" id="GO:0004519">
    <property type="term" value="F:endonuclease activity"/>
    <property type="evidence" value="ECO:0007669"/>
    <property type="project" value="UniProtKB-KW"/>
</dbReference>
<evidence type="ECO:0000313" key="7">
    <source>
        <dbReference type="EMBL" id="BAU56297.1"/>
    </source>
</evidence>
<dbReference type="GO" id="GO:0016787">
    <property type="term" value="F:hydrolase activity"/>
    <property type="evidence" value="ECO:0007669"/>
    <property type="project" value="UniProtKB-KW"/>
</dbReference>
<accession>A0A0X8X763</accession>
<dbReference type="InterPro" id="IPR009614">
    <property type="entry name" value="YoeB_toxin"/>
</dbReference>
<evidence type="ECO:0000313" key="8">
    <source>
        <dbReference type="Proteomes" id="UP000218263"/>
    </source>
</evidence>
<keyword evidence="4" id="KW-0255">Endonuclease</keyword>
<evidence type="ECO:0000256" key="6">
    <source>
        <dbReference type="ARBA" id="ARBA00030388"/>
    </source>
</evidence>
<reference evidence="7 8" key="1">
    <citation type="submission" date="2015-12" db="EMBL/GenBank/DDBJ databases">
        <title>Genome sequence of Mucilaginibacter gotjawali.</title>
        <authorList>
            <person name="Lee J.S."/>
            <person name="Lee K.C."/>
            <person name="Kim K.K."/>
            <person name="Lee B.W."/>
        </authorList>
    </citation>
    <scope>NUCLEOTIDE SEQUENCE [LARGE SCALE GENOMIC DNA]</scope>
    <source>
        <strain evidence="7 8">SA3-7</strain>
    </source>
</reference>
<dbReference type="PANTHER" id="PTHR38039">
    <property type="entry name" value="TOXIN YOEB"/>
    <property type="match status" value="1"/>
</dbReference>
<dbReference type="NCBIfam" id="TIGR02116">
    <property type="entry name" value="toxin_Txe_YoeB"/>
    <property type="match status" value="1"/>
</dbReference>
<dbReference type="InterPro" id="IPR035093">
    <property type="entry name" value="RelE/ParE_toxin_dom_sf"/>
</dbReference>
<sequence length="93" mass="11144">MEVIYRIIFYKEAQKDIEHWQKSGNKQAIKKISDIVEALQRNPYSKSPGDPEKLKYTDGYSRRIDRKNRITYEINDMAKEVIIFSMRGHYDDK</sequence>
<dbReference type="GO" id="GO:0045892">
    <property type="term" value="P:negative regulation of DNA-templated transcription"/>
    <property type="evidence" value="ECO:0007669"/>
    <property type="project" value="TreeGrafter"/>
</dbReference>
<evidence type="ECO:0000256" key="4">
    <source>
        <dbReference type="ARBA" id="ARBA00022759"/>
    </source>
</evidence>
<proteinExistence type="inferred from homology"/>
<dbReference type="AlphaFoldDB" id="A0A0X8X763"/>
<dbReference type="RefSeq" id="WP_096355007.1">
    <property type="nucleotide sequence ID" value="NZ_AP017313.1"/>
</dbReference>
<keyword evidence="2" id="KW-1277">Toxin-antitoxin system</keyword>
<evidence type="ECO:0000256" key="5">
    <source>
        <dbReference type="ARBA" id="ARBA00022801"/>
    </source>
</evidence>
<evidence type="ECO:0000256" key="1">
    <source>
        <dbReference type="ARBA" id="ARBA00008172"/>
    </source>
</evidence>
<dbReference type="PANTHER" id="PTHR38039:SF1">
    <property type="entry name" value="TOXIN YOEB"/>
    <property type="match status" value="1"/>
</dbReference>
<gene>
    <name evidence="7" type="primary">yoeB_3</name>
    <name evidence="7" type="ORF">MgSA37_04494</name>
</gene>
<comment type="similarity">
    <text evidence="1">Belongs to the YoeB family.</text>
</comment>
<keyword evidence="5 7" id="KW-0378">Hydrolase</keyword>
<keyword evidence="3" id="KW-0540">Nuclease</keyword>
<protein>
    <recommendedName>
        <fullName evidence="6">Putative mRNA interferase YoeB</fullName>
    </recommendedName>
</protein>
<keyword evidence="8" id="KW-1185">Reference proteome</keyword>
<organism evidence="7 8">
    <name type="scientific">Mucilaginibacter gotjawali</name>
    <dbReference type="NCBI Taxonomy" id="1550579"/>
    <lineage>
        <taxon>Bacteria</taxon>
        <taxon>Pseudomonadati</taxon>
        <taxon>Bacteroidota</taxon>
        <taxon>Sphingobacteriia</taxon>
        <taxon>Sphingobacteriales</taxon>
        <taxon>Sphingobacteriaceae</taxon>
        <taxon>Mucilaginibacter</taxon>
    </lineage>
</organism>
<dbReference type="Gene3D" id="3.30.2310.20">
    <property type="entry name" value="RelE-like"/>
    <property type="match status" value="1"/>
</dbReference>
<dbReference type="SUPFAM" id="SSF143011">
    <property type="entry name" value="RelE-like"/>
    <property type="match status" value="1"/>
</dbReference>
<evidence type="ECO:0000256" key="3">
    <source>
        <dbReference type="ARBA" id="ARBA00022722"/>
    </source>
</evidence>
<dbReference type="GO" id="GO:0006401">
    <property type="term" value="P:RNA catabolic process"/>
    <property type="evidence" value="ECO:0007669"/>
    <property type="project" value="InterPro"/>
</dbReference>
<name>A0A0X8X763_9SPHI</name>